<dbReference type="Gene3D" id="1.20.1740.10">
    <property type="entry name" value="Amino acid/polyamine transporter I"/>
    <property type="match status" value="1"/>
</dbReference>
<dbReference type="InterPro" id="IPR002293">
    <property type="entry name" value="AA/rel_permease1"/>
</dbReference>
<evidence type="ECO:0000256" key="2">
    <source>
        <dbReference type="ARBA" id="ARBA00022692"/>
    </source>
</evidence>
<evidence type="ECO:0000256" key="3">
    <source>
        <dbReference type="ARBA" id="ARBA00022989"/>
    </source>
</evidence>
<name>A0ABU2VNM2_9ACTN</name>
<feature type="transmembrane region" description="Helical" evidence="5">
    <location>
        <begin position="417"/>
        <end position="435"/>
    </location>
</feature>
<dbReference type="Proteomes" id="UP001183824">
    <property type="component" value="Unassembled WGS sequence"/>
</dbReference>
<dbReference type="InterPro" id="IPR052962">
    <property type="entry name" value="AA_Transporter_AGT"/>
</dbReference>
<protein>
    <submittedName>
        <fullName evidence="6">APC family permease</fullName>
    </submittedName>
</protein>
<sequence length="545" mass="57943">MVSVDSAPETKGRPGGGLRRDVGLIGLMWASVGSIIGSGWLYGAEKAVVMAGPAAIISWIIGAVAIVLLALVHAELGGMFPVAGGTARYPHYAFGGLAGMSFGWFSWLQAATVAPIEVEAMIGYAGHWSWAKGFQHADGTLTASGLAVAVFLMAVFVAVNFLGVRVLAFTNSAATWWKIAVPLAAIFLIAVGNFHPGNFTSEGFAPFGAKGVLSAISSSGIIFALLGFEQAIQLAGESRDPKRDLPRATLGSVAIGAVIYVLLQLVFIAALPHSTFAHGWAKLHYEGISGPWAGLATLVGLGWLSLVLYLDAVVSPGGTGLIYTTATSRVSFGLAKNGYLPKVFARTDRRGVPWFGLIMSFVTGVVCFLPFPSWQELVGFITSASVLMYAGAPLAYGVFAERLPHLERPYRLPAGKVLAPLSFVVANLIIYWAGWDTLWRLGVAIVLGYLLLGAYAWYAVAAGLPDAPRLDWKAAQWLPVYLLGLGLISWQGGFGGQGHLALWWDMLVVTAFSLVIYYWAKATASRPEDIERSIDEVVVTEAPAH</sequence>
<keyword evidence="7" id="KW-1185">Reference proteome</keyword>
<proteinExistence type="predicted"/>
<comment type="caution">
    <text evidence="6">The sequence shown here is derived from an EMBL/GenBank/DDBJ whole genome shotgun (WGS) entry which is preliminary data.</text>
</comment>
<dbReference type="Pfam" id="PF13520">
    <property type="entry name" value="AA_permease_2"/>
    <property type="match status" value="1"/>
</dbReference>
<feature type="transmembrane region" description="Helical" evidence="5">
    <location>
        <begin position="441"/>
        <end position="464"/>
    </location>
</feature>
<accession>A0ABU2VNM2</accession>
<evidence type="ECO:0000313" key="7">
    <source>
        <dbReference type="Proteomes" id="UP001183824"/>
    </source>
</evidence>
<dbReference type="EMBL" id="JAVREZ010000022">
    <property type="protein sequence ID" value="MDT0486691.1"/>
    <property type="molecule type" value="Genomic_DNA"/>
</dbReference>
<feature type="transmembrane region" description="Helical" evidence="5">
    <location>
        <begin position="176"/>
        <end position="195"/>
    </location>
</feature>
<feature type="transmembrane region" description="Helical" evidence="5">
    <location>
        <begin position="249"/>
        <end position="271"/>
    </location>
</feature>
<evidence type="ECO:0000256" key="1">
    <source>
        <dbReference type="ARBA" id="ARBA00004141"/>
    </source>
</evidence>
<dbReference type="PIRSF" id="PIRSF006060">
    <property type="entry name" value="AA_transporter"/>
    <property type="match status" value="1"/>
</dbReference>
<evidence type="ECO:0000313" key="6">
    <source>
        <dbReference type="EMBL" id="MDT0486691.1"/>
    </source>
</evidence>
<feature type="transmembrane region" description="Helical" evidence="5">
    <location>
        <begin position="377"/>
        <end position="396"/>
    </location>
</feature>
<feature type="transmembrane region" description="Helical" evidence="5">
    <location>
        <begin position="352"/>
        <end position="371"/>
    </location>
</feature>
<feature type="transmembrane region" description="Helical" evidence="5">
    <location>
        <begin position="476"/>
        <end position="494"/>
    </location>
</feature>
<keyword evidence="3 5" id="KW-1133">Transmembrane helix</keyword>
<feature type="transmembrane region" description="Helical" evidence="5">
    <location>
        <begin position="21"/>
        <end position="42"/>
    </location>
</feature>
<feature type="transmembrane region" description="Helical" evidence="5">
    <location>
        <begin position="207"/>
        <end position="228"/>
    </location>
</feature>
<evidence type="ECO:0000256" key="5">
    <source>
        <dbReference type="SAM" id="Phobius"/>
    </source>
</evidence>
<dbReference type="PANTHER" id="PTHR47547">
    <property type="match status" value="1"/>
</dbReference>
<keyword evidence="2 5" id="KW-0812">Transmembrane</keyword>
<feature type="transmembrane region" description="Helical" evidence="5">
    <location>
        <begin position="291"/>
        <end position="310"/>
    </location>
</feature>
<feature type="transmembrane region" description="Helical" evidence="5">
    <location>
        <begin position="92"/>
        <end position="110"/>
    </location>
</feature>
<gene>
    <name evidence="6" type="ORF">RNB18_42155</name>
</gene>
<feature type="transmembrane region" description="Helical" evidence="5">
    <location>
        <begin position="143"/>
        <end position="164"/>
    </location>
</feature>
<keyword evidence="4 5" id="KW-0472">Membrane</keyword>
<dbReference type="RefSeq" id="WP_311719407.1">
    <property type="nucleotide sequence ID" value="NZ_JAVREZ010000022.1"/>
</dbReference>
<comment type="subcellular location">
    <subcellularLocation>
        <location evidence="1">Membrane</location>
        <topology evidence="1">Multi-pass membrane protein</topology>
    </subcellularLocation>
</comment>
<feature type="transmembrane region" description="Helical" evidence="5">
    <location>
        <begin position="500"/>
        <end position="520"/>
    </location>
</feature>
<feature type="transmembrane region" description="Helical" evidence="5">
    <location>
        <begin position="48"/>
        <end position="72"/>
    </location>
</feature>
<reference evidence="7" key="1">
    <citation type="submission" date="2023-07" db="EMBL/GenBank/DDBJ databases">
        <title>30 novel species of actinomycetes from the DSMZ collection.</title>
        <authorList>
            <person name="Nouioui I."/>
        </authorList>
    </citation>
    <scope>NUCLEOTIDE SEQUENCE [LARGE SCALE GENOMIC DNA]</scope>
    <source>
        <strain evidence="7">DSM 41640</strain>
    </source>
</reference>
<organism evidence="6 7">
    <name type="scientific">Streptomyces doebereineriae</name>
    <dbReference type="NCBI Taxonomy" id="3075528"/>
    <lineage>
        <taxon>Bacteria</taxon>
        <taxon>Bacillati</taxon>
        <taxon>Actinomycetota</taxon>
        <taxon>Actinomycetes</taxon>
        <taxon>Kitasatosporales</taxon>
        <taxon>Streptomycetaceae</taxon>
        <taxon>Streptomyces</taxon>
    </lineage>
</organism>
<dbReference type="PANTHER" id="PTHR47547:SF1">
    <property type="entry name" value="ASPARTATE-PROTON SYMPORTER"/>
    <property type="match status" value="1"/>
</dbReference>
<evidence type="ECO:0000256" key="4">
    <source>
        <dbReference type="ARBA" id="ARBA00023136"/>
    </source>
</evidence>